<dbReference type="EMBL" id="JAPWTK010000020">
    <property type="protein sequence ID" value="KAJ8957822.1"/>
    <property type="molecule type" value="Genomic_DNA"/>
</dbReference>
<feature type="domain" description="ZAD" evidence="2">
    <location>
        <begin position="93"/>
        <end position="166"/>
    </location>
</feature>
<evidence type="ECO:0000313" key="4">
    <source>
        <dbReference type="Proteomes" id="UP001162162"/>
    </source>
</evidence>
<protein>
    <recommendedName>
        <fullName evidence="2">ZAD domain-containing protein</fullName>
    </recommendedName>
</protein>
<dbReference type="GO" id="GO:0008270">
    <property type="term" value="F:zinc ion binding"/>
    <property type="evidence" value="ECO:0007669"/>
    <property type="project" value="InterPro"/>
</dbReference>
<evidence type="ECO:0000313" key="3">
    <source>
        <dbReference type="EMBL" id="KAJ8957822.1"/>
    </source>
</evidence>
<comment type="caution">
    <text evidence="3">The sequence shown here is derived from an EMBL/GenBank/DDBJ whole genome shotgun (WGS) entry which is preliminary data.</text>
</comment>
<feature type="compositionally biased region" description="Basic residues" evidence="1">
    <location>
        <begin position="354"/>
        <end position="367"/>
    </location>
</feature>
<dbReference type="InterPro" id="IPR012934">
    <property type="entry name" value="Znf_AD"/>
</dbReference>
<gene>
    <name evidence="3" type="ORF">NQ318_001818</name>
</gene>
<dbReference type="AlphaFoldDB" id="A0AAV8Z2F4"/>
<sequence>MEDNKVVVCRLCLNIMSSEDAEEIDPITRNLLQVLIPDLNLDVTLDPKICRTCNKTALASFEFNSACNKKLLHTEVKVKDEHDYVKIGGNLKQCDFCCSSSVDKSMLKQLEEQKSLFTKALEKCLPDWSLLKGDTSHPCTKCWKIITDQFSFLKSCLDKERQIENYVASRGKARDDKVNLYEVLQFVLGNKTKPILPDLCIKTDRKEEDDSGLWIKTEHIEIKSEDDVTETYNVVSSKSRSPELEQMPTSLRTWQVPKNKVLYDPTLYLTAAKQPKTEPEREWKEKPNTRSVGVQVNVRDLVEHFSVGIQVDCLELEMKSVGVEVKPSMSDKQVSCRPRSQHASVLTKGAVSREKRKVMRRKIKTKK</sequence>
<evidence type="ECO:0000256" key="1">
    <source>
        <dbReference type="SAM" id="MobiDB-lite"/>
    </source>
</evidence>
<accession>A0AAV8Z2F4</accession>
<reference evidence="3" key="1">
    <citation type="journal article" date="2023" name="Insect Mol. Biol.">
        <title>Genome sequencing provides insights into the evolution of gene families encoding plant cell wall-degrading enzymes in longhorned beetles.</title>
        <authorList>
            <person name="Shin N.R."/>
            <person name="Okamura Y."/>
            <person name="Kirsch R."/>
            <person name="Pauchet Y."/>
        </authorList>
    </citation>
    <scope>NUCLEOTIDE SEQUENCE</scope>
    <source>
        <strain evidence="3">AMC_N1</strain>
    </source>
</reference>
<organism evidence="3 4">
    <name type="scientific">Aromia moschata</name>
    <dbReference type="NCBI Taxonomy" id="1265417"/>
    <lineage>
        <taxon>Eukaryota</taxon>
        <taxon>Metazoa</taxon>
        <taxon>Ecdysozoa</taxon>
        <taxon>Arthropoda</taxon>
        <taxon>Hexapoda</taxon>
        <taxon>Insecta</taxon>
        <taxon>Pterygota</taxon>
        <taxon>Neoptera</taxon>
        <taxon>Endopterygota</taxon>
        <taxon>Coleoptera</taxon>
        <taxon>Polyphaga</taxon>
        <taxon>Cucujiformia</taxon>
        <taxon>Chrysomeloidea</taxon>
        <taxon>Cerambycidae</taxon>
        <taxon>Cerambycinae</taxon>
        <taxon>Callichromatini</taxon>
        <taxon>Aromia</taxon>
    </lineage>
</organism>
<evidence type="ECO:0000259" key="2">
    <source>
        <dbReference type="SMART" id="SM00868"/>
    </source>
</evidence>
<name>A0AAV8Z2F4_9CUCU</name>
<feature type="region of interest" description="Disordered" evidence="1">
    <location>
        <begin position="335"/>
        <end position="367"/>
    </location>
</feature>
<dbReference type="SMART" id="SM00868">
    <property type="entry name" value="zf-AD"/>
    <property type="match status" value="2"/>
</dbReference>
<proteinExistence type="predicted"/>
<keyword evidence="4" id="KW-1185">Reference proteome</keyword>
<feature type="domain" description="ZAD" evidence="2">
    <location>
        <begin position="8"/>
        <end position="75"/>
    </location>
</feature>
<dbReference type="Proteomes" id="UP001162162">
    <property type="component" value="Unassembled WGS sequence"/>
</dbReference>
<dbReference type="GO" id="GO:0005634">
    <property type="term" value="C:nucleus"/>
    <property type="evidence" value="ECO:0007669"/>
    <property type="project" value="InterPro"/>
</dbReference>